<dbReference type="CDD" id="cd06127">
    <property type="entry name" value="DEDDh"/>
    <property type="match status" value="1"/>
</dbReference>
<dbReference type="EMBL" id="CP064760">
    <property type="protein sequence ID" value="QPE05983.1"/>
    <property type="molecule type" value="Genomic_DNA"/>
</dbReference>
<keyword evidence="1" id="KW-0540">Nuclease</keyword>
<reference evidence="5 6" key="1">
    <citation type="submission" date="2020-11" db="EMBL/GenBank/DDBJ databases">
        <title>Amino acid is mineralized and recycled by bacteria in oceanic microbiome.</title>
        <authorList>
            <person name="Zheng L.Y."/>
        </authorList>
    </citation>
    <scope>NUCLEOTIDE SEQUENCE [LARGE SCALE GENOMIC DNA]</scope>
    <source>
        <strain evidence="5 6">A32-1</strain>
    </source>
</reference>
<dbReference type="Proteomes" id="UP000594480">
    <property type="component" value="Chromosome"/>
</dbReference>
<organism evidence="5 6">
    <name type="scientific">Microbacterium schleiferi</name>
    <dbReference type="NCBI Taxonomy" id="69362"/>
    <lineage>
        <taxon>Bacteria</taxon>
        <taxon>Bacillati</taxon>
        <taxon>Actinomycetota</taxon>
        <taxon>Actinomycetes</taxon>
        <taxon>Micrococcales</taxon>
        <taxon>Microbacteriaceae</taxon>
        <taxon>Microbacterium</taxon>
    </lineage>
</organism>
<dbReference type="GO" id="GO:0008408">
    <property type="term" value="F:3'-5' exonuclease activity"/>
    <property type="evidence" value="ECO:0007669"/>
    <property type="project" value="TreeGrafter"/>
</dbReference>
<dbReference type="SMART" id="SM00479">
    <property type="entry name" value="EXOIII"/>
    <property type="match status" value="1"/>
</dbReference>
<dbReference type="Gene3D" id="3.40.50.10190">
    <property type="entry name" value="BRCT domain"/>
    <property type="match status" value="1"/>
</dbReference>
<keyword evidence="2" id="KW-0378">Hydrolase</keyword>
<name>A0A7S8N070_9MICO</name>
<proteinExistence type="predicted"/>
<dbReference type="InterPro" id="IPR036397">
    <property type="entry name" value="RNaseH_sf"/>
</dbReference>
<evidence type="ECO:0000259" key="4">
    <source>
        <dbReference type="PROSITE" id="PS50172"/>
    </source>
</evidence>
<dbReference type="SUPFAM" id="SSF52113">
    <property type="entry name" value="BRCT domain"/>
    <property type="match status" value="1"/>
</dbReference>
<dbReference type="FunFam" id="3.30.420.10:FF:000045">
    <property type="entry name" value="3'-5' exonuclease DinG"/>
    <property type="match status" value="1"/>
</dbReference>
<protein>
    <submittedName>
        <fullName evidence="5">DNA polymerase III subunit epsilon</fullName>
    </submittedName>
</protein>
<keyword evidence="3" id="KW-0269">Exonuclease</keyword>
<evidence type="ECO:0000256" key="1">
    <source>
        <dbReference type="ARBA" id="ARBA00022722"/>
    </source>
</evidence>
<dbReference type="InterPro" id="IPR029024">
    <property type="entry name" value="TerB-like"/>
</dbReference>
<dbReference type="GO" id="GO:0003676">
    <property type="term" value="F:nucleic acid binding"/>
    <property type="evidence" value="ECO:0007669"/>
    <property type="project" value="InterPro"/>
</dbReference>
<accession>A0A7S8N070</accession>
<dbReference type="KEGG" id="msf:IT882_06780"/>
<dbReference type="InterPro" id="IPR036420">
    <property type="entry name" value="BRCT_dom_sf"/>
</dbReference>
<dbReference type="PROSITE" id="PS50172">
    <property type="entry name" value="BRCT"/>
    <property type="match status" value="1"/>
</dbReference>
<dbReference type="Pfam" id="PF00533">
    <property type="entry name" value="BRCT"/>
    <property type="match status" value="1"/>
</dbReference>
<dbReference type="Pfam" id="PF00929">
    <property type="entry name" value="RNase_T"/>
    <property type="match status" value="1"/>
</dbReference>
<evidence type="ECO:0000256" key="2">
    <source>
        <dbReference type="ARBA" id="ARBA00022801"/>
    </source>
</evidence>
<gene>
    <name evidence="5" type="ORF">IT882_06780</name>
</gene>
<dbReference type="SUPFAM" id="SSF158682">
    <property type="entry name" value="TerB-like"/>
    <property type="match status" value="1"/>
</dbReference>
<evidence type="ECO:0000313" key="6">
    <source>
        <dbReference type="Proteomes" id="UP000594480"/>
    </source>
</evidence>
<dbReference type="AlphaFoldDB" id="A0A7S8N070"/>
<sequence>MDFETTGLWPEKHDRAVELAVVHSDPDGTITGRWETIINPGRDLGRQDIHGVTAREVLSAPPFGGIASDLIDLLSGRVIVAHNASFDIRFLDGELNRLGYWPGAPYARLCTMRAARTMLDGGCRLVDCCAAFDIELSGAHRASVDAYATAQLLGAFIASSRRSDWDDLLLSAPALVPYEGQRMPWLAREGVAPYSPGFLERIIDRIPDVSETHEQAEYLALMERCLLDRYLSEHEKNALVDLAGRYGIGRSTVEKLHHDYFLALVRLAWADGIVTEAERTDIQAVGELLEIAPDVVDYTLADDSPWRAAGAEQLSQTVSGFALQSGDEIVLTGEMTRPRSDWEARLRELGYVPKPAVTKKVSLVVAADPDSLSGKARKARDYGIPIVGEEWLISTLEG</sequence>
<dbReference type="PANTHER" id="PTHR30231:SF4">
    <property type="entry name" value="PROTEIN NEN2"/>
    <property type="match status" value="1"/>
</dbReference>
<dbReference type="PANTHER" id="PTHR30231">
    <property type="entry name" value="DNA POLYMERASE III SUBUNIT EPSILON"/>
    <property type="match status" value="1"/>
</dbReference>
<dbReference type="Gene3D" id="3.30.420.10">
    <property type="entry name" value="Ribonuclease H-like superfamily/Ribonuclease H"/>
    <property type="match status" value="1"/>
</dbReference>
<evidence type="ECO:0000313" key="5">
    <source>
        <dbReference type="EMBL" id="QPE05983.1"/>
    </source>
</evidence>
<dbReference type="RefSeq" id="WP_195694168.1">
    <property type="nucleotide sequence ID" value="NZ_CP064760.1"/>
</dbReference>
<feature type="domain" description="BRCT" evidence="4">
    <location>
        <begin position="325"/>
        <end position="398"/>
    </location>
</feature>
<dbReference type="InterPro" id="IPR012337">
    <property type="entry name" value="RNaseH-like_sf"/>
</dbReference>
<dbReference type="InterPro" id="IPR001357">
    <property type="entry name" value="BRCT_dom"/>
</dbReference>
<keyword evidence="6" id="KW-1185">Reference proteome</keyword>
<dbReference type="InterPro" id="IPR013520">
    <property type="entry name" value="Ribonucl_H"/>
</dbReference>
<dbReference type="SUPFAM" id="SSF53098">
    <property type="entry name" value="Ribonuclease H-like"/>
    <property type="match status" value="1"/>
</dbReference>
<evidence type="ECO:0000256" key="3">
    <source>
        <dbReference type="ARBA" id="ARBA00022839"/>
    </source>
</evidence>